<name>A0AAD6MLA0_9ROSI</name>
<proteinExistence type="predicted"/>
<gene>
    <name evidence="1" type="ORF">NC653_020782</name>
</gene>
<accession>A0AAD6MLA0</accession>
<dbReference type="Proteomes" id="UP001164929">
    <property type="component" value="Chromosome 8"/>
</dbReference>
<reference evidence="1" key="1">
    <citation type="journal article" date="2023" name="Mol. Ecol. Resour.">
        <title>Chromosome-level genome assembly of a triploid poplar Populus alba 'Berolinensis'.</title>
        <authorList>
            <person name="Chen S."/>
            <person name="Yu Y."/>
            <person name="Wang X."/>
            <person name="Wang S."/>
            <person name="Zhang T."/>
            <person name="Zhou Y."/>
            <person name="He R."/>
            <person name="Meng N."/>
            <person name="Wang Y."/>
            <person name="Liu W."/>
            <person name="Liu Z."/>
            <person name="Liu J."/>
            <person name="Guo Q."/>
            <person name="Huang H."/>
            <person name="Sederoff R.R."/>
            <person name="Wang G."/>
            <person name="Qu G."/>
            <person name="Chen S."/>
        </authorList>
    </citation>
    <scope>NUCLEOTIDE SEQUENCE</scope>
    <source>
        <strain evidence="1">SC-2020</strain>
    </source>
</reference>
<evidence type="ECO:0000313" key="2">
    <source>
        <dbReference type="Proteomes" id="UP001164929"/>
    </source>
</evidence>
<protein>
    <submittedName>
        <fullName evidence="1">Uncharacterized protein</fullName>
    </submittedName>
</protein>
<dbReference type="EMBL" id="JAQIZT010000008">
    <property type="protein sequence ID" value="KAJ6987634.1"/>
    <property type="molecule type" value="Genomic_DNA"/>
</dbReference>
<organism evidence="1 2">
    <name type="scientific">Populus alba x Populus x berolinensis</name>
    <dbReference type="NCBI Taxonomy" id="444605"/>
    <lineage>
        <taxon>Eukaryota</taxon>
        <taxon>Viridiplantae</taxon>
        <taxon>Streptophyta</taxon>
        <taxon>Embryophyta</taxon>
        <taxon>Tracheophyta</taxon>
        <taxon>Spermatophyta</taxon>
        <taxon>Magnoliopsida</taxon>
        <taxon>eudicotyledons</taxon>
        <taxon>Gunneridae</taxon>
        <taxon>Pentapetalae</taxon>
        <taxon>rosids</taxon>
        <taxon>fabids</taxon>
        <taxon>Malpighiales</taxon>
        <taxon>Salicaceae</taxon>
        <taxon>Saliceae</taxon>
        <taxon>Populus</taxon>
    </lineage>
</organism>
<comment type="caution">
    <text evidence="1">The sequence shown here is derived from an EMBL/GenBank/DDBJ whole genome shotgun (WGS) entry which is preliminary data.</text>
</comment>
<dbReference type="AlphaFoldDB" id="A0AAD6MLA0"/>
<evidence type="ECO:0000313" key="1">
    <source>
        <dbReference type="EMBL" id="KAJ6987634.1"/>
    </source>
</evidence>
<keyword evidence="2" id="KW-1185">Reference proteome</keyword>
<sequence length="156" mass="17288">MSPLHCGVMCIDMKGLVCNFTCESTWKGFLVHPNDPIFPQPDRSMYRGGEFKEKLTLTYVGNQDGQMHDMVEILASGEVLSGGDSISKEAGDRIKLIDSTFPWYVKGCSSWGLLWAIFSATLPFPGSKMVTGPAGPRLRSCEKRGDLKDYDSTRKL</sequence>